<evidence type="ECO:0000313" key="4">
    <source>
        <dbReference type="Proteomes" id="UP000264217"/>
    </source>
</evidence>
<comment type="caution">
    <text evidence="3">The sequence shown here is derived from an EMBL/GenBank/DDBJ whole genome shotgun (WGS) entry which is preliminary data.</text>
</comment>
<name>A0A372P009_9SPHI</name>
<proteinExistence type="predicted"/>
<feature type="signal peptide" evidence="1">
    <location>
        <begin position="1"/>
        <end position="20"/>
    </location>
</feature>
<organism evidence="3 4">
    <name type="scientific">Mucilaginibacter conchicola</name>
    <dbReference type="NCBI Taxonomy" id="2303333"/>
    <lineage>
        <taxon>Bacteria</taxon>
        <taxon>Pseudomonadati</taxon>
        <taxon>Bacteroidota</taxon>
        <taxon>Sphingobacteriia</taxon>
        <taxon>Sphingobacteriales</taxon>
        <taxon>Sphingobacteriaceae</taxon>
        <taxon>Mucilaginibacter</taxon>
    </lineage>
</organism>
<evidence type="ECO:0000259" key="2">
    <source>
        <dbReference type="Pfam" id="PF14200"/>
    </source>
</evidence>
<dbReference type="InterPro" id="IPR035992">
    <property type="entry name" value="Ricin_B-like_lectins"/>
</dbReference>
<dbReference type="CDD" id="cd00161">
    <property type="entry name" value="beta-trefoil_Ricin-like"/>
    <property type="match status" value="1"/>
</dbReference>
<dbReference type="AlphaFoldDB" id="A0A372P009"/>
<keyword evidence="1" id="KW-0732">Signal</keyword>
<dbReference type="Proteomes" id="UP000264217">
    <property type="component" value="Unassembled WGS sequence"/>
</dbReference>
<protein>
    <recommendedName>
        <fullName evidence="2">Ricin B lectin domain-containing protein</fullName>
    </recommendedName>
</protein>
<dbReference type="InterPro" id="IPR000772">
    <property type="entry name" value="Ricin_B_lectin"/>
</dbReference>
<feature type="chain" id="PRO_5016631217" description="Ricin B lectin domain-containing protein" evidence="1">
    <location>
        <begin position="21"/>
        <end position="166"/>
    </location>
</feature>
<gene>
    <name evidence="3" type="ORF">D0C36_08875</name>
</gene>
<dbReference type="OrthoDB" id="2285436at2"/>
<reference evidence="3 4" key="1">
    <citation type="submission" date="2018-08" db="EMBL/GenBank/DDBJ databases">
        <title>Mucilaginibacter sp. MYSH2.</title>
        <authorList>
            <person name="Seo T."/>
        </authorList>
    </citation>
    <scope>NUCLEOTIDE SEQUENCE [LARGE SCALE GENOMIC DNA]</scope>
    <source>
        <strain evidence="3 4">MYSH2</strain>
    </source>
</reference>
<dbReference type="SUPFAM" id="SSF50370">
    <property type="entry name" value="Ricin B-like lectins"/>
    <property type="match status" value="1"/>
</dbReference>
<dbReference type="EMBL" id="QWDC01000001">
    <property type="protein sequence ID" value="RFZ95612.1"/>
    <property type="molecule type" value="Genomic_DNA"/>
</dbReference>
<evidence type="ECO:0000313" key="3">
    <source>
        <dbReference type="EMBL" id="RFZ95612.1"/>
    </source>
</evidence>
<accession>A0A372P009</accession>
<dbReference type="RefSeq" id="WP_117391162.1">
    <property type="nucleotide sequence ID" value="NZ_QWDC01000001.1"/>
</dbReference>
<feature type="domain" description="Ricin B lectin" evidence="2">
    <location>
        <begin position="24"/>
        <end position="92"/>
    </location>
</feature>
<sequence length="166" mass="18489">MKTPASIMIAMVLFLTTTVAQTIKGTYAIKNVQTGMLLRIKDANTKTGTPIVLYEPQNWKCMTWDFKHIDGNTYQLENLFSGKTMQASGTKEGSNFDEQPIEQAKASQLYDFEPAGKNIFLIKLKGTEQYITPAGEGAGVNSLVKLAPRRGDKSQQWTIYQQSPTM</sequence>
<keyword evidence="4" id="KW-1185">Reference proteome</keyword>
<evidence type="ECO:0000256" key="1">
    <source>
        <dbReference type="SAM" id="SignalP"/>
    </source>
</evidence>
<dbReference type="Gene3D" id="2.80.10.50">
    <property type="match status" value="1"/>
</dbReference>
<dbReference type="Pfam" id="PF14200">
    <property type="entry name" value="RicinB_lectin_2"/>
    <property type="match status" value="1"/>
</dbReference>